<evidence type="ECO:0000313" key="2">
    <source>
        <dbReference type="Proteomes" id="UP001595555"/>
    </source>
</evidence>
<proteinExistence type="predicted"/>
<dbReference type="Proteomes" id="UP001595555">
    <property type="component" value="Unassembled WGS sequence"/>
</dbReference>
<reference evidence="2" key="1">
    <citation type="journal article" date="2019" name="Int. J. Syst. Evol. Microbiol.">
        <title>The Global Catalogue of Microorganisms (GCM) 10K type strain sequencing project: providing services to taxonomists for standard genome sequencing and annotation.</title>
        <authorList>
            <consortium name="The Broad Institute Genomics Platform"/>
            <consortium name="The Broad Institute Genome Sequencing Center for Infectious Disease"/>
            <person name="Wu L."/>
            <person name="Ma J."/>
        </authorList>
    </citation>
    <scope>NUCLEOTIDE SEQUENCE [LARGE SCALE GENOMIC DNA]</scope>
    <source>
        <strain evidence="2">KCTC 52237</strain>
    </source>
</reference>
<comment type="caution">
    <text evidence="1">The sequence shown here is derived from an EMBL/GenBank/DDBJ whole genome shotgun (WGS) entry which is preliminary data.</text>
</comment>
<organism evidence="1 2">
    <name type="scientific">Cellvibrio fontiphilus</name>
    <dbReference type="NCBI Taxonomy" id="1815559"/>
    <lineage>
        <taxon>Bacteria</taxon>
        <taxon>Pseudomonadati</taxon>
        <taxon>Pseudomonadota</taxon>
        <taxon>Gammaproteobacteria</taxon>
        <taxon>Cellvibrionales</taxon>
        <taxon>Cellvibrionaceae</taxon>
        <taxon>Cellvibrio</taxon>
    </lineage>
</organism>
<accession>A0ABV7FEL0</accession>
<gene>
    <name evidence="1" type="ORF">ACFODX_10365</name>
</gene>
<sequence>MCAWTVIQEEASIVLVGSFNPKIFHPEWFIRKGIVEPWSYEDDKELIQVQDYAGFCFPDEKRVSVLLDRFSITTPYASEQLSIKDIVQSTFSILSETPLYQLGMNYSATIKLDTNDEWLKFGATLAPKQLWIDAAGYLNDDQMDEAGLWEMTAFLPRPDSLKGCIRPKISVKNIKERELVFLINSHVELEESTRVDSILESHWDDSLTLATKIINNIVKTQLG</sequence>
<keyword evidence="2" id="KW-1185">Reference proteome</keyword>
<protein>
    <submittedName>
        <fullName evidence="1">Uncharacterized protein</fullName>
    </submittedName>
</protein>
<name>A0ABV7FEL0_9GAMM</name>
<evidence type="ECO:0000313" key="1">
    <source>
        <dbReference type="EMBL" id="MFC3115962.1"/>
    </source>
</evidence>
<dbReference type="RefSeq" id="WP_378118779.1">
    <property type="nucleotide sequence ID" value="NZ_JBHRTF010000004.1"/>
</dbReference>
<dbReference type="EMBL" id="JBHRTF010000004">
    <property type="protein sequence ID" value="MFC3115962.1"/>
    <property type="molecule type" value="Genomic_DNA"/>
</dbReference>